<keyword evidence="4" id="KW-1185">Reference proteome</keyword>
<protein>
    <submittedName>
        <fullName evidence="3">Surfactin synthase thioesterase subunit</fullName>
    </submittedName>
</protein>
<evidence type="ECO:0000313" key="4">
    <source>
        <dbReference type="Proteomes" id="UP000184226"/>
    </source>
</evidence>
<dbReference type="PANTHER" id="PTHR11487:SF0">
    <property type="entry name" value="S-ACYL FATTY ACID SYNTHASE THIOESTERASE, MEDIUM CHAIN"/>
    <property type="match status" value="1"/>
</dbReference>
<feature type="domain" description="Thioesterase" evidence="2">
    <location>
        <begin position="7"/>
        <end position="231"/>
    </location>
</feature>
<accession>A0A1M5W280</accession>
<dbReference type="Pfam" id="PF00975">
    <property type="entry name" value="Thioesterase"/>
    <property type="match status" value="1"/>
</dbReference>
<gene>
    <name evidence="3" type="ORF">SAMN04488135_10544</name>
</gene>
<evidence type="ECO:0000256" key="1">
    <source>
        <dbReference type="ARBA" id="ARBA00007169"/>
    </source>
</evidence>
<dbReference type="PANTHER" id="PTHR11487">
    <property type="entry name" value="THIOESTERASE"/>
    <property type="match status" value="1"/>
</dbReference>
<dbReference type="RefSeq" id="WP_073103162.1">
    <property type="nucleotide sequence ID" value="NZ_FQXE01000005.1"/>
</dbReference>
<dbReference type="EMBL" id="FQXE01000005">
    <property type="protein sequence ID" value="SHH81313.1"/>
    <property type="molecule type" value="Genomic_DNA"/>
</dbReference>
<dbReference type="Gene3D" id="3.40.50.1820">
    <property type="entry name" value="alpha/beta hydrolase"/>
    <property type="match status" value="1"/>
</dbReference>
<dbReference type="InterPro" id="IPR029058">
    <property type="entry name" value="AB_hydrolase_fold"/>
</dbReference>
<dbReference type="OrthoDB" id="8480037at2"/>
<dbReference type="AlphaFoldDB" id="A0A1M5W280"/>
<organism evidence="3 4">
    <name type="scientific">Pollutimonas bauzanensis</name>
    <dbReference type="NCBI Taxonomy" id="658167"/>
    <lineage>
        <taxon>Bacteria</taxon>
        <taxon>Pseudomonadati</taxon>
        <taxon>Pseudomonadota</taxon>
        <taxon>Betaproteobacteria</taxon>
        <taxon>Burkholderiales</taxon>
        <taxon>Alcaligenaceae</taxon>
        <taxon>Pollutimonas</taxon>
    </lineage>
</organism>
<dbReference type="Proteomes" id="UP000184226">
    <property type="component" value="Unassembled WGS sequence"/>
</dbReference>
<sequence>MAAPLNLLCLPYAGGNASVYREWSARMPGWVNVIPLHMPGRGVRQRMAPVHEWKALLDLLVDDVRTDLGRPFAIFGHSMGALIGVELAYELRDRYRVSPVWFGASACIAPSRREREDKWLDCPADELFEEIKSLNGTADELLGNPELMALVTPMLRADFHLCGTHHYRKRLPLQCPMLVLGGTRDEDVVKDRDNLLAWSEETSGPVSVEMLEADHFFINTHRSWVIDKVSSSLERDSLLRPISRSNPQEKKCAAM</sequence>
<proteinExistence type="inferred from homology"/>
<dbReference type="GO" id="GO:0008610">
    <property type="term" value="P:lipid biosynthetic process"/>
    <property type="evidence" value="ECO:0007669"/>
    <property type="project" value="TreeGrafter"/>
</dbReference>
<dbReference type="STRING" id="658167.SAMN04488135_10544"/>
<evidence type="ECO:0000313" key="3">
    <source>
        <dbReference type="EMBL" id="SHH81313.1"/>
    </source>
</evidence>
<dbReference type="SUPFAM" id="SSF53474">
    <property type="entry name" value="alpha/beta-Hydrolases"/>
    <property type="match status" value="1"/>
</dbReference>
<dbReference type="InterPro" id="IPR001031">
    <property type="entry name" value="Thioesterase"/>
</dbReference>
<reference evidence="3 4" key="1">
    <citation type="submission" date="2016-11" db="EMBL/GenBank/DDBJ databases">
        <authorList>
            <person name="Jaros S."/>
            <person name="Januszkiewicz K."/>
            <person name="Wedrychowicz H."/>
        </authorList>
    </citation>
    <scope>NUCLEOTIDE SEQUENCE [LARGE SCALE GENOMIC DNA]</scope>
    <source>
        <strain evidence="3 4">CGMCC 1.10190</strain>
    </source>
</reference>
<evidence type="ECO:0000259" key="2">
    <source>
        <dbReference type="Pfam" id="PF00975"/>
    </source>
</evidence>
<dbReference type="InterPro" id="IPR012223">
    <property type="entry name" value="TEII"/>
</dbReference>
<name>A0A1M5W280_9BURK</name>
<comment type="similarity">
    <text evidence="1">Belongs to the thioesterase family.</text>
</comment>